<dbReference type="InterPro" id="IPR023198">
    <property type="entry name" value="PGP-like_dom2"/>
</dbReference>
<dbReference type="PANTHER" id="PTHR43611:SF3">
    <property type="entry name" value="FLAVIN MONONUCLEOTIDE HYDROLASE 1, CHLOROPLATIC"/>
    <property type="match status" value="1"/>
</dbReference>
<organism evidence="1 2">
    <name type="scientific">Anaerocolumna xylanovorans DSM 12503</name>
    <dbReference type="NCBI Taxonomy" id="1121345"/>
    <lineage>
        <taxon>Bacteria</taxon>
        <taxon>Bacillati</taxon>
        <taxon>Bacillota</taxon>
        <taxon>Clostridia</taxon>
        <taxon>Lachnospirales</taxon>
        <taxon>Lachnospiraceae</taxon>
        <taxon>Anaerocolumna</taxon>
    </lineage>
</organism>
<dbReference type="NCBIfam" id="TIGR01509">
    <property type="entry name" value="HAD-SF-IA-v3"/>
    <property type="match status" value="1"/>
</dbReference>
<sequence>MIKTIVLDIGQVLAAFRWEDYLKDCGYGEEIREKVARATVLSKYWGEQDRGALPEEEIISLCCELDPSVETEIRKLFKDITKTVVEYPYSGDFIRNLKENGYKVYLLSNYGGRNFAYAKEHFTFIPETDGQVISYEVKHIKPEKEIYEALIQKYGFDPKEAVFLDDSAANLEGAKRFGFHTILFTEFEKALSELRMLGVRI</sequence>
<proteinExistence type="predicted"/>
<keyword evidence="1" id="KW-0378">Hydrolase</keyword>
<dbReference type="SFLD" id="SFLDG01129">
    <property type="entry name" value="C1.5:_HAD__Beta-PGM__Phosphata"/>
    <property type="match status" value="1"/>
</dbReference>
<dbReference type="STRING" id="1121345.SAMN02745217_01480"/>
<evidence type="ECO:0000313" key="1">
    <source>
        <dbReference type="EMBL" id="SHO47255.1"/>
    </source>
</evidence>
<dbReference type="Proteomes" id="UP000184612">
    <property type="component" value="Unassembled WGS sequence"/>
</dbReference>
<dbReference type="RefSeq" id="WP_073588194.1">
    <property type="nucleotide sequence ID" value="NZ_FRFD01000004.1"/>
</dbReference>
<dbReference type="InterPro" id="IPR023214">
    <property type="entry name" value="HAD_sf"/>
</dbReference>
<accession>A0A1M7Y4P9</accession>
<dbReference type="GO" id="GO:0016787">
    <property type="term" value="F:hydrolase activity"/>
    <property type="evidence" value="ECO:0007669"/>
    <property type="project" value="UniProtKB-KW"/>
</dbReference>
<dbReference type="Gene3D" id="1.10.150.240">
    <property type="entry name" value="Putative phosphatase, domain 2"/>
    <property type="match status" value="1"/>
</dbReference>
<reference evidence="1 2" key="1">
    <citation type="submission" date="2016-12" db="EMBL/GenBank/DDBJ databases">
        <authorList>
            <person name="Song W.-J."/>
            <person name="Kurnit D.M."/>
        </authorList>
    </citation>
    <scope>NUCLEOTIDE SEQUENCE [LARGE SCALE GENOMIC DNA]</scope>
    <source>
        <strain evidence="1 2">DSM 12503</strain>
    </source>
</reference>
<dbReference type="PRINTS" id="PR00413">
    <property type="entry name" value="HADHALOGNASE"/>
</dbReference>
<dbReference type="SUPFAM" id="SSF56784">
    <property type="entry name" value="HAD-like"/>
    <property type="match status" value="1"/>
</dbReference>
<dbReference type="CDD" id="cd02603">
    <property type="entry name" value="HAD_sEH-N_like"/>
    <property type="match status" value="1"/>
</dbReference>
<dbReference type="InterPro" id="IPR036412">
    <property type="entry name" value="HAD-like_sf"/>
</dbReference>
<keyword evidence="2" id="KW-1185">Reference proteome</keyword>
<dbReference type="OrthoDB" id="9797415at2"/>
<protein>
    <submittedName>
        <fullName evidence="1">Putative hydrolase of the HAD superfamily</fullName>
    </submittedName>
</protein>
<evidence type="ECO:0000313" key="2">
    <source>
        <dbReference type="Proteomes" id="UP000184612"/>
    </source>
</evidence>
<dbReference type="PANTHER" id="PTHR43611">
    <property type="entry name" value="ALPHA-D-GLUCOSE 1-PHOSPHATE PHOSPHATASE"/>
    <property type="match status" value="1"/>
</dbReference>
<name>A0A1M7Y4P9_9FIRM</name>
<dbReference type="SFLD" id="SFLDS00003">
    <property type="entry name" value="Haloacid_Dehalogenase"/>
    <property type="match status" value="1"/>
</dbReference>
<dbReference type="Pfam" id="PF00702">
    <property type="entry name" value="Hydrolase"/>
    <property type="match status" value="1"/>
</dbReference>
<gene>
    <name evidence="1" type="ORF">SAMN02745217_01480</name>
</gene>
<dbReference type="EMBL" id="FRFD01000004">
    <property type="protein sequence ID" value="SHO47255.1"/>
    <property type="molecule type" value="Genomic_DNA"/>
</dbReference>
<dbReference type="AlphaFoldDB" id="A0A1M7Y4P9"/>
<dbReference type="InterPro" id="IPR006439">
    <property type="entry name" value="HAD-SF_hydro_IA"/>
</dbReference>
<dbReference type="Gene3D" id="3.40.50.1000">
    <property type="entry name" value="HAD superfamily/HAD-like"/>
    <property type="match status" value="1"/>
</dbReference>